<proteinExistence type="predicted"/>
<dbReference type="GO" id="GO:0005858">
    <property type="term" value="C:axonemal dynein complex"/>
    <property type="evidence" value="ECO:0007669"/>
    <property type="project" value="TreeGrafter"/>
</dbReference>
<dbReference type="Proteomes" id="UP000228934">
    <property type="component" value="Unassembled WGS sequence"/>
</dbReference>
<dbReference type="InterPro" id="IPR013594">
    <property type="entry name" value="Dynein_heavy_tail"/>
</dbReference>
<accession>A0A2G9PH12</accession>
<gene>
    <name evidence="2" type="ORF">AB205_0051450</name>
</gene>
<protein>
    <recommendedName>
        <fullName evidence="1">Dynein heavy chain tail domain-containing protein</fullName>
    </recommendedName>
</protein>
<dbReference type="AlphaFoldDB" id="A0A2G9PH12"/>
<feature type="domain" description="Dynein heavy chain tail" evidence="1">
    <location>
        <begin position="205"/>
        <end position="356"/>
    </location>
</feature>
<dbReference type="GO" id="GO:0051959">
    <property type="term" value="F:dynein light intermediate chain binding"/>
    <property type="evidence" value="ECO:0007669"/>
    <property type="project" value="InterPro"/>
</dbReference>
<dbReference type="PANTHER" id="PTHR46532">
    <property type="entry name" value="MALE FERTILITY FACTOR KL5"/>
    <property type="match status" value="1"/>
</dbReference>
<dbReference type="Pfam" id="PF08385">
    <property type="entry name" value="DHC_N1"/>
    <property type="match status" value="1"/>
</dbReference>
<dbReference type="OrthoDB" id="286107at2759"/>
<evidence type="ECO:0000313" key="3">
    <source>
        <dbReference type="Proteomes" id="UP000228934"/>
    </source>
</evidence>
<sequence>MDERHWWIAGKVQQTFHTAGQDTSTALEAFILETNNLQLINSFLRAEGQQALFFLVEAYDQADPLTWQFHLRSDLRSLENVTGKSFFPTVVYFLRAENEHDIDAAMMEKEIFCGEIKENPVESLKCLLNELCIPLLRAQKDWGSCSQESVTHFLSNLEKYVAAIEEAAIINNTEKHLTILKRPQNIISPDLLQQRSMVLDSEIVNKNEALLSEWIKTIEQVLAETVDERVLDITTTPLTELQRWHQRQKMLGLITEQLRGKECKSVIGVIISAKSKLLKRWKTMDIGITEATNATKDRVKYLEALYRHLEALSTDTDPVNLVNTTIPSLFNGIQQIENMTKFFSKNGYLGLLLTKVQHYEIETLTT</sequence>
<organism evidence="2 3">
    <name type="scientific">Aquarana catesbeiana</name>
    <name type="common">American bullfrog</name>
    <name type="synonym">Rana catesbeiana</name>
    <dbReference type="NCBI Taxonomy" id="8400"/>
    <lineage>
        <taxon>Eukaryota</taxon>
        <taxon>Metazoa</taxon>
        <taxon>Chordata</taxon>
        <taxon>Craniata</taxon>
        <taxon>Vertebrata</taxon>
        <taxon>Euteleostomi</taxon>
        <taxon>Amphibia</taxon>
        <taxon>Batrachia</taxon>
        <taxon>Anura</taxon>
        <taxon>Neobatrachia</taxon>
        <taxon>Ranoidea</taxon>
        <taxon>Ranidae</taxon>
        <taxon>Aquarana</taxon>
    </lineage>
</organism>
<name>A0A2G9PH12_AQUCT</name>
<evidence type="ECO:0000313" key="2">
    <source>
        <dbReference type="EMBL" id="PIO02618.1"/>
    </source>
</evidence>
<reference evidence="3" key="1">
    <citation type="journal article" date="2017" name="Nat. Commun.">
        <title>The North American bullfrog draft genome provides insight into hormonal regulation of long noncoding RNA.</title>
        <authorList>
            <person name="Hammond S.A."/>
            <person name="Warren R.L."/>
            <person name="Vandervalk B.P."/>
            <person name="Kucuk E."/>
            <person name="Khan H."/>
            <person name="Gibb E.A."/>
            <person name="Pandoh P."/>
            <person name="Kirk H."/>
            <person name="Zhao Y."/>
            <person name="Jones M."/>
            <person name="Mungall A.J."/>
            <person name="Coope R."/>
            <person name="Pleasance S."/>
            <person name="Moore R.A."/>
            <person name="Holt R.A."/>
            <person name="Round J.M."/>
            <person name="Ohora S."/>
            <person name="Walle B.V."/>
            <person name="Veldhoen N."/>
            <person name="Helbing C.C."/>
            <person name="Birol I."/>
        </authorList>
    </citation>
    <scope>NUCLEOTIDE SEQUENCE [LARGE SCALE GENOMIC DNA]</scope>
</reference>
<dbReference type="EMBL" id="KV922511">
    <property type="protein sequence ID" value="PIO02618.1"/>
    <property type="molecule type" value="Genomic_DNA"/>
</dbReference>
<dbReference type="GO" id="GO:0045505">
    <property type="term" value="F:dynein intermediate chain binding"/>
    <property type="evidence" value="ECO:0007669"/>
    <property type="project" value="InterPro"/>
</dbReference>
<evidence type="ECO:0000259" key="1">
    <source>
        <dbReference type="Pfam" id="PF08385"/>
    </source>
</evidence>
<dbReference type="GO" id="GO:0007018">
    <property type="term" value="P:microtubule-based movement"/>
    <property type="evidence" value="ECO:0007669"/>
    <property type="project" value="InterPro"/>
</dbReference>
<dbReference type="InterPro" id="IPR026983">
    <property type="entry name" value="DHC"/>
</dbReference>
<dbReference type="PANTHER" id="PTHR46532:SF13">
    <property type="entry name" value="CYTOPLASMIC DYNEIN 1 HEAVY CHAIN 1"/>
    <property type="match status" value="1"/>
</dbReference>
<keyword evidence="3" id="KW-1185">Reference proteome</keyword>